<dbReference type="EMBL" id="QMRA01000054">
    <property type="protein sequence ID" value="RLE53729.1"/>
    <property type="molecule type" value="Genomic_DNA"/>
</dbReference>
<name>A0A497F339_9CREN</name>
<dbReference type="GO" id="GO:0016491">
    <property type="term" value="F:oxidoreductase activity"/>
    <property type="evidence" value="ECO:0007669"/>
    <property type="project" value="InterPro"/>
</dbReference>
<proteinExistence type="predicted"/>
<dbReference type="Gene3D" id="2.40.40.20">
    <property type="match status" value="1"/>
</dbReference>
<evidence type="ECO:0000259" key="1">
    <source>
        <dbReference type="Pfam" id="PF01568"/>
    </source>
</evidence>
<dbReference type="GO" id="GO:0043546">
    <property type="term" value="F:molybdopterin cofactor binding"/>
    <property type="evidence" value="ECO:0007669"/>
    <property type="project" value="InterPro"/>
</dbReference>
<dbReference type="Pfam" id="PF01568">
    <property type="entry name" value="Molydop_binding"/>
    <property type="match status" value="1"/>
</dbReference>
<protein>
    <recommendedName>
        <fullName evidence="1">Molybdopterin dinucleotide-binding domain-containing protein</fullName>
    </recommendedName>
</protein>
<reference evidence="2 3" key="1">
    <citation type="submission" date="2018-06" db="EMBL/GenBank/DDBJ databases">
        <title>Extensive metabolic versatility and redundancy in microbially diverse, dynamic hydrothermal sediments.</title>
        <authorList>
            <person name="Dombrowski N."/>
            <person name="Teske A."/>
            <person name="Baker B.J."/>
        </authorList>
    </citation>
    <scope>NUCLEOTIDE SEQUENCE [LARGE SCALE GENOMIC DNA]</scope>
    <source>
        <strain evidence="2">B20_G2</strain>
    </source>
</reference>
<organism evidence="2 3">
    <name type="scientific">Thermoproteota archaeon</name>
    <dbReference type="NCBI Taxonomy" id="2056631"/>
    <lineage>
        <taxon>Archaea</taxon>
        <taxon>Thermoproteota</taxon>
    </lineage>
</organism>
<dbReference type="SUPFAM" id="SSF50692">
    <property type="entry name" value="ADC-like"/>
    <property type="match status" value="1"/>
</dbReference>
<dbReference type="InterPro" id="IPR006657">
    <property type="entry name" value="MoPterin_dinucl-bd_dom"/>
</dbReference>
<comment type="caution">
    <text evidence="2">The sequence shown here is derived from an EMBL/GenBank/DDBJ whole genome shotgun (WGS) entry which is preliminary data.</text>
</comment>
<dbReference type="AlphaFoldDB" id="A0A497F339"/>
<sequence>MMRLTLLVMRTHDQVLASKISTCSDEFVKSSAIALLSTEDMEELGIRDGDCIELSFLDSKVVVKAYRREGLRRGYLIMPLSPWSMALLPPMLSRDGHPVYGRITVSVKPANCDITPLDSLIFS</sequence>
<evidence type="ECO:0000313" key="3">
    <source>
        <dbReference type="Proteomes" id="UP000269499"/>
    </source>
</evidence>
<gene>
    <name evidence="2" type="ORF">DRJ26_03010</name>
</gene>
<dbReference type="Proteomes" id="UP000269499">
    <property type="component" value="Unassembled WGS sequence"/>
</dbReference>
<evidence type="ECO:0000313" key="2">
    <source>
        <dbReference type="EMBL" id="RLE53729.1"/>
    </source>
</evidence>
<dbReference type="InterPro" id="IPR009010">
    <property type="entry name" value="Asp_de-COase-like_dom_sf"/>
</dbReference>
<feature type="domain" description="Molybdopterin dinucleotide-binding" evidence="1">
    <location>
        <begin position="10"/>
        <end position="84"/>
    </location>
</feature>
<accession>A0A497F339</accession>